<evidence type="ECO:0000313" key="2">
    <source>
        <dbReference type="EMBL" id="KAJ8921389.1"/>
    </source>
</evidence>
<gene>
    <name evidence="2" type="ORF">NQ315_003005</name>
</gene>
<dbReference type="Proteomes" id="UP001159042">
    <property type="component" value="Unassembled WGS sequence"/>
</dbReference>
<sequence length="669" mass="73995">MPGDRDSESDDLFDEEEKHEVSTDSLDVSTKEKEQETFRELRVDLARLGVDTVERLTRKKNKDGNLKESEKTRDQQVEVSTKQRTVTSKYILKEHSYSILSYAIKENIAANSGHLLKIYWEVTKNGTEFKEGWEQWYETYGHDIPGEHLSNYVYYLLNNSLISPFVLQTIWSAVAAKLPADKERPECPSFLPPRLSGHELIKRHFRDDPENEQGTSEATTAAQDTQDETAATDANTEDDKSLFETIVLDDTQDDVTAEDPVIVMGIGLENVVPIVDDCSSPVQSYTSTVSDSENIEEINEDAIETIIIEDDGNENESSFPVINIDDSPSEASIIETCNNTLQNVSKDSPIQAQTEETITVYGQVDGKDAVVTSNNYITKPQSIAKSLGKIHVGEYSESNLDKGPSDDSALYTTSVKAGKSTSSKPTEMPESVTELIELPRCSEDLRAGRPKHQIGEECRVTPVLEIVSEEEFENCIIEIDPSDDVADDLQNGYYTCNCKYFQSTDLPNAENEDGAVTVFHNQAVGVADLESQSTILESYGQVTNSVNQCDTGNDELIAVAGKQASISKKSAETATVRNQGQEMLGYALDSPSSTGGANKLTEETDLRNDVIQIGSDSGDSEDEYDISKPPTRVPTYKEYLENLKLLRIYTESILKGAVTNDSNVVDSNT</sequence>
<evidence type="ECO:0000256" key="1">
    <source>
        <dbReference type="SAM" id="MobiDB-lite"/>
    </source>
</evidence>
<name>A0AAV8W4W7_9CUCU</name>
<protein>
    <submittedName>
        <fullName evidence="2">Uncharacterized protein</fullName>
    </submittedName>
</protein>
<feature type="compositionally biased region" description="Low complexity" evidence="1">
    <location>
        <begin position="217"/>
        <end position="234"/>
    </location>
</feature>
<feature type="region of interest" description="Disordered" evidence="1">
    <location>
        <begin position="206"/>
        <end position="238"/>
    </location>
</feature>
<accession>A0AAV8W4W7</accession>
<keyword evidence="3" id="KW-1185">Reference proteome</keyword>
<feature type="compositionally biased region" description="Basic and acidic residues" evidence="1">
    <location>
        <begin position="59"/>
        <end position="76"/>
    </location>
</feature>
<comment type="caution">
    <text evidence="2">The sequence shown here is derived from an EMBL/GenBank/DDBJ whole genome shotgun (WGS) entry which is preliminary data.</text>
</comment>
<proteinExistence type="predicted"/>
<feature type="region of interest" description="Disordered" evidence="1">
    <location>
        <begin position="1"/>
        <end position="33"/>
    </location>
</feature>
<organism evidence="2 3">
    <name type="scientific">Exocentrus adspersus</name>
    <dbReference type="NCBI Taxonomy" id="1586481"/>
    <lineage>
        <taxon>Eukaryota</taxon>
        <taxon>Metazoa</taxon>
        <taxon>Ecdysozoa</taxon>
        <taxon>Arthropoda</taxon>
        <taxon>Hexapoda</taxon>
        <taxon>Insecta</taxon>
        <taxon>Pterygota</taxon>
        <taxon>Neoptera</taxon>
        <taxon>Endopterygota</taxon>
        <taxon>Coleoptera</taxon>
        <taxon>Polyphaga</taxon>
        <taxon>Cucujiformia</taxon>
        <taxon>Chrysomeloidea</taxon>
        <taxon>Cerambycidae</taxon>
        <taxon>Lamiinae</taxon>
        <taxon>Acanthocinini</taxon>
        <taxon>Exocentrus</taxon>
    </lineage>
</organism>
<evidence type="ECO:0000313" key="3">
    <source>
        <dbReference type="Proteomes" id="UP001159042"/>
    </source>
</evidence>
<dbReference type="EMBL" id="JANEYG010000010">
    <property type="protein sequence ID" value="KAJ8921389.1"/>
    <property type="molecule type" value="Genomic_DNA"/>
</dbReference>
<feature type="region of interest" description="Disordered" evidence="1">
    <location>
        <begin position="59"/>
        <end position="78"/>
    </location>
</feature>
<reference evidence="2 3" key="1">
    <citation type="journal article" date="2023" name="Insect Mol. Biol.">
        <title>Genome sequencing provides insights into the evolution of gene families encoding plant cell wall-degrading enzymes in longhorned beetles.</title>
        <authorList>
            <person name="Shin N.R."/>
            <person name="Okamura Y."/>
            <person name="Kirsch R."/>
            <person name="Pauchet Y."/>
        </authorList>
    </citation>
    <scope>NUCLEOTIDE SEQUENCE [LARGE SCALE GENOMIC DNA]</scope>
    <source>
        <strain evidence="2">EAD_L_NR</strain>
    </source>
</reference>
<dbReference type="AlphaFoldDB" id="A0AAV8W4W7"/>